<protein>
    <submittedName>
        <fullName evidence="1">Uncharacterized protein</fullName>
    </submittedName>
</protein>
<proteinExistence type="predicted"/>
<name>A0A0K2U5B7_LEPSM</name>
<evidence type="ECO:0000313" key="1">
    <source>
        <dbReference type="EMBL" id="CDW33250.1"/>
    </source>
</evidence>
<accession>A0A0K2U5B7</accession>
<dbReference type="EMBL" id="HACA01015889">
    <property type="protein sequence ID" value="CDW33250.1"/>
    <property type="molecule type" value="Transcribed_RNA"/>
</dbReference>
<sequence length="30" mass="3349">MNDSNTLKCCLYISLCPNLKPQCAQSISIF</sequence>
<dbReference type="AlphaFoldDB" id="A0A0K2U5B7"/>
<reference evidence="1" key="1">
    <citation type="submission" date="2014-05" db="EMBL/GenBank/DDBJ databases">
        <authorList>
            <person name="Chronopoulou M."/>
        </authorList>
    </citation>
    <scope>NUCLEOTIDE SEQUENCE</scope>
    <source>
        <tissue evidence="1">Whole organism</tissue>
    </source>
</reference>
<organism evidence="1">
    <name type="scientific">Lepeophtheirus salmonis</name>
    <name type="common">Salmon louse</name>
    <name type="synonym">Caligus salmonis</name>
    <dbReference type="NCBI Taxonomy" id="72036"/>
    <lineage>
        <taxon>Eukaryota</taxon>
        <taxon>Metazoa</taxon>
        <taxon>Ecdysozoa</taxon>
        <taxon>Arthropoda</taxon>
        <taxon>Crustacea</taxon>
        <taxon>Multicrustacea</taxon>
        <taxon>Hexanauplia</taxon>
        <taxon>Copepoda</taxon>
        <taxon>Siphonostomatoida</taxon>
        <taxon>Caligidae</taxon>
        <taxon>Lepeophtheirus</taxon>
    </lineage>
</organism>